<organism evidence="1 2">
    <name type="scientific">Auriscalpium vulgare</name>
    <dbReference type="NCBI Taxonomy" id="40419"/>
    <lineage>
        <taxon>Eukaryota</taxon>
        <taxon>Fungi</taxon>
        <taxon>Dikarya</taxon>
        <taxon>Basidiomycota</taxon>
        <taxon>Agaricomycotina</taxon>
        <taxon>Agaricomycetes</taxon>
        <taxon>Russulales</taxon>
        <taxon>Auriscalpiaceae</taxon>
        <taxon>Auriscalpium</taxon>
    </lineage>
</organism>
<dbReference type="EMBL" id="MU276280">
    <property type="protein sequence ID" value="KAI0039636.1"/>
    <property type="molecule type" value="Genomic_DNA"/>
</dbReference>
<name>A0ACB8R7M1_9AGAM</name>
<sequence length="69" mass="7815">KITGYRLLVSAVLIAFSIPKAVLAYEGMSVMPTTLDWVMGLLCALLLYWLGLFESVTPPILPWLFHRDY</sequence>
<feature type="non-terminal residue" evidence="1">
    <location>
        <position position="1"/>
    </location>
</feature>
<reference evidence="1" key="1">
    <citation type="submission" date="2021-02" db="EMBL/GenBank/DDBJ databases">
        <authorList>
            <consortium name="DOE Joint Genome Institute"/>
            <person name="Ahrendt S."/>
            <person name="Looney B.P."/>
            <person name="Miyauchi S."/>
            <person name="Morin E."/>
            <person name="Drula E."/>
            <person name="Courty P.E."/>
            <person name="Chicoki N."/>
            <person name="Fauchery L."/>
            <person name="Kohler A."/>
            <person name="Kuo A."/>
            <person name="Labutti K."/>
            <person name="Pangilinan J."/>
            <person name="Lipzen A."/>
            <person name="Riley R."/>
            <person name="Andreopoulos W."/>
            <person name="He G."/>
            <person name="Johnson J."/>
            <person name="Barry K.W."/>
            <person name="Grigoriev I.V."/>
            <person name="Nagy L."/>
            <person name="Hibbett D."/>
            <person name="Henrissat B."/>
            <person name="Matheny P.B."/>
            <person name="Labbe J."/>
            <person name="Martin F."/>
        </authorList>
    </citation>
    <scope>NUCLEOTIDE SEQUENCE</scope>
    <source>
        <strain evidence="1">FP105234-sp</strain>
    </source>
</reference>
<protein>
    <submittedName>
        <fullName evidence="1">Uncharacterized protein</fullName>
    </submittedName>
</protein>
<evidence type="ECO:0000313" key="2">
    <source>
        <dbReference type="Proteomes" id="UP000814033"/>
    </source>
</evidence>
<reference evidence="1" key="2">
    <citation type="journal article" date="2022" name="New Phytol.">
        <title>Evolutionary transition to the ectomycorrhizal habit in the genomes of a hyperdiverse lineage of mushroom-forming fungi.</title>
        <authorList>
            <person name="Looney B."/>
            <person name="Miyauchi S."/>
            <person name="Morin E."/>
            <person name="Drula E."/>
            <person name="Courty P.E."/>
            <person name="Kohler A."/>
            <person name="Kuo A."/>
            <person name="LaButti K."/>
            <person name="Pangilinan J."/>
            <person name="Lipzen A."/>
            <person name="Riley R."/>
            <person name="Andreopoulos W."/>
            <person name="He G."/>
            <person name="Johnson J."/>
            <person name="Nolan M."/>
            <person name="Tritt A."/>
            <person name="Barry K.W."/>
            <person name="Grigoriev I.V."/>
            <person name="Nagy L.G."/>
            <person name="Hibbett D."/>
            <person name="Henrissat B."/>
            <person name="Matheny P.B."/>
            <person name="Labbe J."/>
            <person name="Martin F.M."/>
        </authorList>
    </citation>
    <scope>NUCLEOTIDE SEQUENCE</scope>
    <source>
        <strain evidence="1">FP105234-sp</strain>
    </source>
</reference>
<gene>
    <name evidence="1" type="ORF">FA95DRAFT_1459805</name>
</gene>
<accession>A0ACB8R7M1</accession>
<dbReference type="Proteomes" id="UP000814033">
    <property type="component" value="Unassembled WGS sequence"/>
</dbReference>
<keyword evidence="2" id="KW-1185">Reference proteome</keyword>
<comment type="caution">
    <text evidence="1">The sequence shown here is derived from an EMBL/GenBank/DDBJ whole genome shotgun (WGS) entry which is preliminary data.</text>
</comment>
<feature type="non-terminal residue" evidence="1">
    <location>
        <position position="69"/>
    </location>
</feature>
<proteinExistence type="predicted"/>
<evidence type="ECO:0000313" key="1">
    <source>
        <dbReference type="EMBL" id="KAI0039636.1"/>
    </source>
</evidence>